<dbReference type="InterPro" id="IPR016031">
    <property type="entry name" value="Trp_RNA-bd_attenuator-like_dom"/>
</dbReference>
<keyword evidence="5 6" id="KW-0496">Mitochondrion</keyword>
<name>A0A167ZS12_9EURO</name>
<evidence type="ECO:0000256" key="5">
    <source>
        <dbReference type="ARBA" id="ARBA00023128"/>
    </source>
</evidence>
<keyword evidence="9" id="KW-1185">Reference proteome</keyword>
<protein>
    <recommendedName>
        <fullName evidence="3 6">Altered inheritance of mitochondria protein 24, mitochondrial</fullName>
    </recommendedName>
</protein>
<dbReference type="Pfam" id="PF01987">
    <property type="entry name" value="AIM24"/>
    <property type="match status" value="1"/>
</dbReference>
<dbReference type="SUPFAM" id="SSF51219">
    <property type="entry name" value="TRAP-like"/>
    <property type="match status" value="1"/>
</dbReference>
<dbReference type="InterPro" id="IPR002838">
    <property type="entry name" value="AIM24"/>
</dbReference>
<feature type="region of interest" description="Disordered" evidence="7">
    <location>
        <begin position="330"/>
        <end position="357"/>
    </location>
</feature>
<dbReference type="Gene3D" id="3.60.160.10">
    <property type="entry name" value="Mitochondrial biogenesis AIM24"/>
    <property type="match status" value="1"/>
</dbReference>
<evidence type="ECO:0000256" key="3">
    <source>
        <dbReference type="ARBA" id="ARBA00013287"/>
    </source>
</evidence>
<sequence length="357" mass="39319">MNITTSSRAALRPGSALDRAHLIRLNALGASRFAHARAAKADKTVTVVDGNYLPVKEASKSVSSRDAQFQVVGAPYSLLSVSLSASQNLYTRRGTLVGLSGKAENVLSKLQVLEPFGRSLQGIPFLYQKISSTSPINALISTRSPVTSFTTVEVDGTVDWMIAQRSSLLAWTGHTLKIAPSVSHSLRSAYWGSSRVTGRGLMALVGRGQVYSIDLQEGEKYIAHPRSNVVAYSINRELPTPYRFKSSSLNLQVFDITQSQWLKRFKFVEEISRHELWKKAMTAWHTLKTYVRQRLGGDRLFLQFEGPGRILIQSRSSTLNESLTTRQVAEIADTPPGASSELVETKPRAASPQKVDK</sequence>
<dbReference type="PANTHER" id="PTHR36959:SF2">
    <property type="entry name" value="ALTERED INHERITANCE OF MITOCHONDRIA PROTEIN 24, MITOCHONDRIAL"/>
    <property type="match status" value="1"/>
</dbReference>
<dbReference type="GO" id="GO:0005743">
    <property type="term" value="C:mitochondrial inner membrane"/>
    <property type="evidence" value="ECO:0007669"/>
    <property type="project" value="TreeGrafter"/>
</dbReference>
<dbReference type="Proteomes" id="UP000242877">
    <property type="component" value="Unassembled WGS sequence"/>
</dbReference>
<proteinExistence type="inferred from homology"/>
<evidence type="ECO:0000256" key="2">
    <source>
        <dbReference type="ARBA" id="ARBA00009322"/>
    </source>
</evidence>
<accession>A0A167ZS12</accession>
<evidence type="ECO:0000256" key="6">
    <source>
        <dbReference type="RuleBase" id="RU363045"/>
    </source>
</evidence>
<dbReference type="PANTHER" id="PTHR36959">
    <property type="entry name" value="ALTERED INHERITANCE OF MITOCHONDRIA PROTEIN 24, MITOCHONDRIAL"/>
    <property type="match status" value="1"/>
</dbReference>
<evidence type="ECO:0000313" key="8">
    <source>
        <dbReference type="EMBL" id="KZZ93022.1"/>
    </source>
</evidence>
<evidence type="ECO:0000256" key="7">
    <source>
        <dbReference type="SAM" id="MobiDB-lite"/>
    </source>
</evidence>
<evidence type="ECO:0000256" key="4">
    <source>
        <dbReference type="ARBA" id="ARBA00022946"/>
    </source>
</evidence>
<evidence type="ECO:0000313" key="9">
    <source>
        <dbReference type="Proteomes" id="UP000242877"/>
    </source>
</evidence>
<dbReference type="GO" id="GO:0007007">
    <property type="term" value="P:inner mitochondrial membrane organization"/>
    <property type="evidence" value="ECO:0007669"/>
    <property type="project" value="TreeGrafter"/>
</dbReference>
<organism evidence="8 9">
    <name type="scientific">Ascosphaera apis ARSEF 7405</name>
    <dbReference type="NCBI Taxonomy" id="392613"/>
    <lineage>
        <taxon>Eukaryota</taxon>
        <taxon>Fungi</taxon>
        <taxon>Dikarya</taxon>
        <taxon>Ascomycota</taxon>
        <taxon>Pezizomycotina</taxon>
        <taxon>Eurotiomycetes</taxon>
        <taxon>Eurotiomycetidae</taxon>
        <taxon>Onygenales</taxon>
        <taxon>Ascosphaeraceae</taxon>
        <taxon>Ascosphaera</taxon>
    </lineage>
</organism>
<comment type="subcellular location">
    <subcellularLocation>
        <location evidence="1 6">Mitochondrion</location>
    </subcellularLocation>
</comment>
<dbReference type="EMBL" id="AZGZ01000009">
    <property type="protein sequence ID" value="KZZ93022.1"/>
    <property type="molecule type" value="Genomic_DNA"/>
</dbReference>
<gene>
    <name evidence="8" type="ORF">AAP_02488</name>
</gene>
<dbReference type="VEuPathDB" id="FungiDB:AAP_02488"/>
<evidence type="ECO:0000256" key="1">
    <source>
        <dbReference type="ARBA" id="ARBA00004173"/>
    </source>
</evidence>
<comment type="caution">
    <text evidence="8">The sequence shown here is derived from an EMBL/GenBank/DDBJ whole genome shotgun (WGS) entry which is preliminary data.</text>
</comment>
<keyword evidence="4" id="KW-0809">Transit peptide</keyword>
<comment type="similarity">
    <text evidence="2 6">Belongs to the AIM24 family.</text>
</comment>
<reference evidence="8 9" key="1">
    <citation type="journal article" date="2016" name="Genome Biol. Evol.">
        <title>Divergent and convergent evolution of fungal pathogenicity.</title>
        <authorList>
            <person name="Shang Y."/>
            <person name="Xiao G."/>
            <person name="Zheng P."/>
            <person name="Cen K."/>
            <person name="Zhan S."/>
            <person name="Wang C."/>
        </authorList>
    </citation>
    <scope>NUCLEOTIDE SEQUENCE [LARGE SCALE GENOMIC DNA]</scope>
    <source>
        <strain evidence="8 9">ARSEF 7405</strain>
    </source>
</reference>
<dbReference type="OrthoDB" id="5295771at2759"/>
<dbReference type="AlphaFoldDB" id="A0A167ZS12"/>
<dbReference type="InterPro" id="IPR036983">
    <property type="entry name" value="AIM24_sf"/>
</dbReference>